<protein>
    <submittedName>
        <fullName evidence="2">Uncharacterized protein</fullName>
    </submittedName>
</protein>
<evidence type="ECO:0000256" key="1">
    <source>
        <dbReference type="SAM" id="MobiDB-lite"/>
    </source>
</evidence>
<dbReference type="AlphaFoldDB" id="A0ABD2P8X1"/>
<sequence length="222" mass="24298">MVSLIVSEILEPEVEKMQFYRKAVFLRQSPAQGRQGAVELNIVSTIFSTVFVLEDNHPKPVFKKLKRKPPGRWIKLTSTTSSASTSRDSLPTPGPSSCTDSPHIPSPSSCTDSPHTPSPSAPRVSVSTNQSSTDRKVTKTEEEYKIFDSTDMHDIAHIADFCKTECGVGNITTTLGKRSGWAVQVVITCVDCGYVSKFTNSPKVSVLYRTGGTKKYTTSIYA</sequence>
<evidence type="ECO:0000313" key="3">
    <source>
        <dbReference type="Proteomes" id="UP001516400"/>
    </source>
</evidence>
<feature type="compositionally biased region" description="Low complexity" evidence="1">
    <location>
        <begin position="77"/>
        <end position="86"/>
    </location>
</feature>
<name>A0ABD2P8X1_9CUCU</name>
<feature type="compositionally biased region" description="Polar residues" evidence="1">
    <location>
        <begin position="95"/>
        <end position="115"/>
    </location>
</feature>
<feature type="region of interest" description="Disordered" evidence="1">
    <location>
        <begin position="73"/>
        <end position="138"/>
    </location>
</feature>
<accession>A0ABD2P8X1</accession>
<organism evidence="2 3">
    <name type="scientific">Cryptolaemus montrouzieri</name>
    <dbReference type="NCBI Taxonomy" id="559131"/>
    <lineage>
        <taxon>Eukaryota</taxon>
        <taxon>Metazoa</taxon>
        <taxon>Ecdysozoa</taxon>
        <taxon>Arthropoda</taxon>
        <taxon>Hexapoda</taxon>
        <taxon>Insecta</taxon>
        <taxon>Pterygota</taxon>
        <taxon>Neoptera</taxon>
        <taxon>Endopterygota</taxon>
        <taxon>Coleoptera</taxon>
        <taxon>Polyphaga</taxon>
        <taxon>Cucujiformia</taxon>
        <taxon>Coccinelloidea</taxon>
        <taxon>Coccinellidae</taxon>
        <taxon>Scymninae</taxon>
        <taxon>Scymnini</taxon>
        <taxon>Cryptolaemus</taxon>
    </lineage>
</organism>
<proteinExistence type="predicted"/>
<keyword evidence="3" id="KW-1185">Reference proteome</keyword>
<dbReference type="EMBL" id="JABFTP020000185">
    <property type="protein sequence ID" value="KAL3287168.1"/>
    <property type="molecule type" value="Genomic_DNA"/>
</dbReference>
<reference evidence="2 3" key="1">
    <citation type="journal article" date="2021" name="BMC Biol.">
        <title>Horizontally acquired antibacterial genes associated with adaptive radiation of ladybird beetles.</title>
        <authorList>
            <person name="Li H.S."/>
            <person name="Tang X.F."/>
            <person name="Huang Y.H."/>
            <person name="Xu Z.Y."/>
            <person name="Chen M.L."/>
            <person name="Du X.Y."/>
            <person name="Qiu B.Y."/>
            <person name="Chen P.T."/>
            <person name="Zhang W."/>
            <person name="Slipinski A."/>
            <person name="Escalona H.E."/>
            <person name="Waterhouse R.M."/>
            <person name="Zwick A."/>
            <person name="Pang H."/>
        </authorList>
    </citation>
    <scope>NUCLEOTIDE SEQUENCE [LARGE SCALE GENOMIC DNA]</scope>
    <source>
        <strain evidence="2">SYSU2018</strain>
    </source>
</reference>
<comment type="caution">
    <text evidence="2">The sequence shown here is derived from an EMBL/GenBank/DDBJ whole genome shotgun (WGS) entry which is preliminary data.</text>
</comment>
<gene>
    <name evidence="2" type="ORF">HHI36_001647</name>
</gene>
<dbReference type="Proteomes" id="UP001516400">
    <property type="component" value="Unassembled WGS sequence"/>
</dbReference>
<evidence type="ECO:0000313" key="2">
    <source>
        <dbReference type="EMBL" id="KAL3287168.1"/>
    </source>
</evidence>